<comment type="caution">
    <text evidence="3">The sequence shown here is derived from an EMBL/GenBank/DDBJ whole genome shotgun (WGS) entry which is preliminary data.</text>
</comment>
<sequence length="98" mass="10128">MSAFIPSALASPTPQGSSGSSPSTSLLQTDCKACRISGTLTFSAVGIYALVQARRQAKTGLGRGAASIAGLGFLALAAARWHQAPPPSEWVQQKEREV</sequence>
<evidence type="ECO:0000256" key="1">
    <source>
        <dbReference type="SAM" id="MobiDB-lite"/>
    </source>
</evidence>
<dbReference type="Pfam" id="PF15055">
    <property type="entry name" value="DMAC1_Dmo2"/>
    <property type="match status" value="1"/>
</dbReference>
<gene>
    <name evidence="3" type="ORF">BCR35DRAFT_304756</name>
</gene>
<evidence type="ECO:0000313" key="3">
    <source>
        <dbReference type="EMBL" id="ORY79339.1"/>
    </source>
</evidence>
<dbReference type="InParanoid" id="A0A1Y2F669"/>
<dbReference type="EMBL" id="MCGR01000027">
    <property type="protein sequence ID" value="ORY79339.1"/>
    <property type="molecule type" value="Genomic_DNA"/>
</dbReference>
<proteinExistence type="predicted"/>
<feature type="domain" description="Distal membrane-arm assembly complex protein 1-like" evidence="2">
    <location>
        <begin position="30"/>
        <end position="74"/>
    </location>
</feature>
<dbReference type="AlphaFoldDB" id="A0A1Y2F669"/>
<name>A0A1Y2F669_9BASI</name>
<evidence type="ECO:0000313" key="4">
    <source>
        <dbReference type="Proteomes" id="UP000193467"/>
    </source>
</evidence>
<keyword evidence="4" id="KW-1185">Reference proteome</keyword>
<feature type="compositionally biased region" description="Low complexity" evidence="1">
    <location>
        <begin position="11"/>
        <end position="26"/>
    </location>
</feature>
<dbReference type="InterPro" id="IPR028036">
    <property type="entry name" value="DMAC1-like_dom"/>
</dbReference>
<feature type="region of interest" description="Disordered" evidence="1">
    <location>
        <begin position="1"/>
        <end position="26"/>
    </location>
</feature>
<accession>A0A1Y2F669</accession>
<organism evidence="3 4">
    <name type="scientific">Leucosporidium creatinivorum</name>
    <dbReference type="NCBI Taxonomy" id="106004"/>
    <lineage>
        <taxon>Eukaryota</taxon>
        <taxon>Fungi</taxon>
        <taxon>Dikarya</taxon>
        <taxon>Basidiomycota</taxon>
        <taxon>Pucciniomycotina</taxon>
        <taxon>Microbotryomycetes</taxon>
        <taxon>Leucosporidiales</taxon>
        <taxon>Leucosporidium</taxon>
    </lineage>
</organism>
<protein>
    <recommendedName>
        <fullName evidence="2">Distal membrane-arm assembly complex protein 1-like domain-containing protein</fullName>
    </recommendedName>
</protein>
<reference evidence="3 4" key="1">
    <citation type="submission" date="2016-07" db="EMBL/GenBank/DDBJ databases">
        <title>Pervasive Adenine N6-methylation of Active Genes in Fungi.</title>
        <authorList>
            <consortium name="DOE Joint Genome Institute"/>
            <person name="Mondo S.J."/>
            <person name="Dannebaum R.O."/>
            <person name="Kuo R.C."/>
            <person name="Labutti K."/>
            <person name="Haridas S."/>
            <person name="Kuo A."/>
            <person name="Salamov A."/>
            <person name="Ahrendt S.R."/>
            <person name="Lipzen A."/>
            <person name="Sullivan W."/>
            <person name="Andreopoulos W.B."/>
            <person name="Clum A."/>
            <person name="Lindquist E."/>
            <person name="Daum C."/>
            <person name="Ramamoorthy G.K."/>
            <person name="Gryganskyi A."/>
            <person name="Culley D."/>
            <person name="Magnuson J.K."/>
            <person name="James T.Y."/>
            <person name="O'Malley M.A."/>
            <person name="Stajich J.E."/>
            <person name="Spatafora J.W."/>
            <person name="Visel A."/>
            <person name="Grigoriev I.V."/>
        </authorList>
    </citation>
    <scope>NUCLEOTIDE SEQUENCE [LARGE SCALE GENOMIC DNA]</scope>
    <source>
        <strain evidence="3 4">62-1032</strain>
    </source>
</reference>
<dbReference type="Proteomes" id="UP000193467">
    <property type="component" value="Unassembled WGS sequence"/>
</dbReference>
<dbReference type="OrthoDB" id="6604875at2759"/>
<evidence type="ECO:0000259" key="2">
    <source>
        <dbReference type="Pfam" id="PF15055"/>
    </source>
</evidence>